<proteinExistence type="predicted"/>
<sequence>MSGYTSMMLGGFGFEALGFGYQGVKRSLNTPWAEVAVGQTLNPQQWTGPTSDEITIAGVIFTEEFGGQSQLDGIAAEALAGVPMMLVTGDAVEGVIRGIFTVQGIEEDKSHHNARGEAARNAYTIKLKRQPDTMPLPGGSILDRATSFLSNLFR</sequence>
<dbReference type="Pfam" id="PF06995">
    <property type="entry name" value="Phage_P2_GpU"/>
    <property type="match status" value="1"/>
</dbReference>
<name>A0A4D7YNU0_AGRTU</name>
<accession>A0A4D7YNU0</accession>
<organism evidence="1 2">
    <name type="scientific">Agrobacterium tumefaciens</name>
    <dbReference type="NCBI Taxonomy" id="358"/>
    <lineage>
        <taxon>Bacteria</taxon>
        <taxon>Pseudomonadati</taxon>
        <taxon>Pseudomonadota</taxon>
        <taxon>Alphaproteobacteria</taxon>
        <taxon>Hyphomicrobiales</taxon>
        <taxon>Rhizobiaceae</taxon>
        <taxon>Rhizobium/Agrobacterium group</taxon>
        <taxon>Agrobacterium</taxon>
        <taxon>Agrobacterium tumefaciens complex</taxon>
    </lineage>
</organism>
<gene>
    <name evidence="1" type="ORF">CFBP7129_17465</name>
</gene>
<dbReference type="EMBL" id="CP039923">
    <property type="protein sequence ID" value="QCL96058.1"/>
    <property type="molecule type" value="Genomic_DNA"/>
</dbReference>
<dbReference type="InterPro" id="IPR009734">
    <property type="entry name" value="Myoviridae_GpU"/>
</dbReference>
<evidence type="ECO:0000313" key="2">
    <source>
        <dbReference type="Proteomes" id="UP000298649"/>
    </source>
</evidence>
<evidence type="ECO:0000313" key="1">
    <source>
        <dbReference type="EMBL" id="QCL96058.1"/>
    </source>
</evidence>
<dbReference type="RefSeq" id="WP_107678092.1">
    <property type="nucleotide sequence ID" value="NZ_CP039923.1"/>
</dbReference>
<reference evidence="1 2" key="1">
    <citation type="submission" date="2019-04" db="EMBL/GenBank/DDBJ databases">
        <title>Complete genome sequence of Agrobacterium tumefaciens CFBP7129.</title>
        <authorList>
            <person name="Haryono M."/>
            <person name="Lin Y.-C."/>
            <person name="Lai E.-M."/>
            <person name="Kuo C.-H."/>
        </authorList>
    </citation>
    <scope>NUCLEOTIDE SEQUENCE [LARGE SCALE GENOMIC DNA]</scope>
    <source>
        <strain evidence="1 2">CFBP7129</strain>
    </source>
</reference>
<dbReference type="Proteomes" id="UP000298649">
    <property type="component" value="Chromosome linear"/>
</dbReference>
<protein>
    <submittedName>
        <fullName evidence="1">Phage tail protein</fullName>
    </submittedName>
</protein>
<dbReference type="AlphaFoldDB" id="A0A4D7YNU0"/>